<dbReference type="Proteomes" id="UP000691718">
    <property type="component" value="Unassembled WGS sequence"/>
</dbReference>
<organism evidence="2 3">
    <name type="scientific">Parnassius apollo</name>
    <name type="common">Apollo butterfly</name>
    <name type="synonym">Papilio apollo</name>
    <dbReference type="NCBI Taxonomy" id="110799"/>
    <lineage>
        <taxon>Eukaryota</taxon>
        <taxon>Metazoa</taxon>
        <taxon>Ecdysozoa</taxon>
        <taxon>Arthropoda</taxon>
        <taxon>Hexapoda</taxon>
        <taxon>Insecta</taxon>
        <taxon>Pterygota</taxon>
        <taxon>Neoptera</taxon>
        <taxon>Endopterygota</taxon>
        <taxon>Lepidoptera</taxon>
        <taxon>Glossata</taxon>
        <taxon>Ditrysia</taxon>
        <taxon>Papilionoidea</taxon>
        <taxon>Papilionidae</taxon>
        <taxon>Parnassiinae</taxon>
        <taxon>Parnassini</taxon>
        <taxon>Parnassius</taxon>
        <taxon>Parnassius</taxon>
    </lineage>
</organism>
<accession>A0A8S3WGA7</accession>
<dbReference type="EMBL" id="CAJQZP010000326">
    <property type="protein sequence ID" value="CAG4956475.1"/>
    <property type="molecule type" value="Genomic_DNA"/>
</dbReference>
<protein>
    <submittedName>
        <fullName evidence="2">(apollo) hypothetical protein</fullName>
    </submittedName>
</protein>
<proteinExistence type="predicted"/>
<name>A0A8S3WGA7_PARAO</name>
<dbReference type="InterPro" id="IPR057191">
    <property type="entry name" value="DUF7869"/>
</dbReference>
<dbReference type="PANTHER" id="PTHR10773">
    <property type="entry name" value="DNA-DIRECTED RNA POLYMERASES I, II, AND III SUBUNIT RPABC2"/>
    <property type="match status" value="1"/>
</dbReference>
<dbReference type="Pfam" id="PF25273">
    <property type="entry name" value="DUF7869"/>
    <property type="match status" value="1"/>
</dbReference>
<keyword evidence="3" id="KW-1185">Reference proteome</keyword>
<dbReference type="OrthoDB" id="7486155at2759"/>
<evidence type="ECO:0000259" key="1">
    <source>
        <dbReference type="Pfam" id="PF25273"/>
    </source>
</evidence>
<evidence type="ECO:0000313" key="3">
    <source>
        <dbReference type="Proteomes" id="UP000691718"/>
    </source>
</evidence>
<dbReference type="PANTHER" id="PTHR10773:SF19">
    <property type="match status" value="1"/>
</dbReference>
<sequence>MERKGRKRDILEMALKTSDIRNQKKCRKSLLSEFNKKSAILTSSPPPPYAACAILTSPAQNPAPAILISSAPDAATAILTSSEPNAASAILTSPTIDAASAILTSYTNDAASAVFTSPATDSASATLTSSAPDAASAVLKSPATDAASAVLTSLATDAASATLIVSAPNAVSAVLTSPTTDAASAILTSFASNAASTVLTSPAADAASAILSVPDATSAACWNSTPPVTETNFSGISLQDVPSTSFATELNNNVSPIMELSNELSSISNSAQNFVQSYVSQQPLDVLPGTSLGTDANNKSSSFRITRPAKKHSYLDYMSDDEIALLNSFGDAGSSDEWEPEKNGKKRKQMTINVEEEFIGNNATKKVPKNKRKQAAQKRLSGQSYIKTNGEVVQEKKVQPNPCAAFHIPKKDKCLKCCQYENKTNPTPEQQRAHEEHLIEKDHTYNRYKMHKTIHLKDSASICLSSDLQKVLNTPYGDSMLLFYTRKLAVYNAVIYENGTRNVYCYYWDESQGNRGANEMATILSKYITKLDERGNIRRLLLYCDCCPGQNRNKIVLAMLNETLQRCRTLESIQINFLLTGHTYMTVDSVHATIENQVKNTTIWAPSQWYTVFQTARQNPKPFHVEQLTHKDFKRWDLLADKYFVGNLVGKISRIRVATFKKNRISATVKCSMNPEAPVSCIEIASKTKFLDLPNCYLTPLPITENKHKDLLKLCSDQVIPQKFQAEYLALTYNKKVKDTLPDTDIEDNVDQ</sequence>
<dbReference type="AlphaFoldDB" id="A0A8S3WGA7"/>
<reference evidence="2" key="1">
    <citation type="submission" date="2021-04" db="EMBL/GenBank/DDBJ databases">
        <authorList>
            <person name="Tunstrom K."/>
        </authorList>
    </citation>
    <scope>NUCLEOTIDE SEQUENCE</scope>
</reference>
<feature type="domain" description="DUF7869" evidence="1">
    <location>
        <begin position="498"/>
        <end position="636"/>
    </location>
</feature>
<gene>
    <name evidence="2" type="ORF">PAPOLLO_LOCUS5533</name>
</gene>
<evidence type="ECO:0000313" key="2">
    <source>
        <dbReference type="EMBL" id="CAG4956475.1"/>
    </source>
</evidence>
<comment type="caution">
    <text evidence="2">The sequence shown here is derived from an EMBL/GenBank/DDBJ whole genome shotgun (WGS) entry which is preliminary data.</text>
</comment>